<feature type="compositionally biased region" description="Basic and acidic residues" evidence="3">
    <location>
        <begin position="1050"/>
        <end position="1086"/>
    </location>
</feature>
<dbReference type="InterPro" id="IPR020840">
    <property type="entry name" value="Extracell_matrix-bd_GA"/>
</dbReference>
<keyword evidence="7" id="KW-1185">Reference proteome</keyword>
<protein>
    <submittedName>
        <fullName evidence="6">Sugar-binding protein</fullName>
    </submittedName>
</protein>
<accession>A0A2N6RXL4</accession>
<dbReference type="Gene3D" id="1.20.120.1850">
    <property type="entry name" value="Ebh helix bundles repeating unit (S and A modules)"/>
    <property type="match status" value="3"/>
</dbReference>
<dbReference type="SMART" id="SM00844">
    <property type="entry name" value="GA"/>
    <property type="match status" value="2"/>
</dbReference>
<sequence length="1971" mass="213651">MKKNNINANSFADLLKSAKSTSYAPLSKSVCAAMLAGAMVLGGGVFISPAPAYADGYVSPDGNNIYYGYKSDADYSKDRIKIEVHYYSNMKDAEEDTIANQDPLGKYVHVKYTANLNSSDHSFDKWAFRPMWWYGVPAGLTDVHDINYSRFEKYTGDGNPVPSRPGLHREDENVTKHYANSKDWKGISNFYITDPSKLASMNGLKTLLGIDGKQNNGYDKTGNTAGNWADYYDATKGMQGMFVDWESAGQRYYQMTYVAELTDKAWKERNEHPLRFAAGVYRFAGNWHIATGQTHHAPKIADSLKVKYPDRTPVAKVNQLTDEEQGKVKDAIYNANKDATPHFSDLLDGNAGITVGTDGTATLKFKDKTTLTMPGNLLVMEQKRDRDLYPPTYPAPVPAVVPESPNKDEKDAIIKAIKDANKSNKNFTDHVELDGADTFTFDDANHQLKIKYKDNSELTIPYSSLVYQGAKIADWAPYSVPDMITVGNLTDITDTEVTTIKKAFDDANSGLDVYTNAKTKDSTGYLTIDKKTGNATIKWEDGSTTEIDAWQFLKEKEKTTPAPEPSTPVAEEKTFTVDAPASQTQVNFNPFSMAESDLTTNSAQLDPIKGALKAKGGKDSKNPNTKVTIDSVEYSVENGIGYIIFKANGYKDAKYPMGMFFKQRPGMQTPKETEHTSGIYKYKVTPIEYTGNDPTPQQQIQALKDFVKSNYGTDISNDASAAGGTYVLKRTDIPVQGTSGLQFYDKNSSDGAGVATIGLSTTSTDGSLTIQGYEKGDSNIKTLFTVPATELYVKKNTSGMDHTVSDLKDLAKKIRDAKKNSGVTDNDFKRAGIDNTDDNTINGMNEKQLRELIRKLTDATKSVYKYNTNPYGVDNPTASPTDDDFQAAVKQFLKANYDDSKATEANKIDKLNFFVPNTATLTGKGWTPKAGTSCLELKSDSATYGITTVSMNNDDSASADFKNGDTVLFTVSKDKLYKKKAESKPAPSAEDLEKLKKQAEEIINRNPKLTEDQKTDYINQIKNAKNKEEIQNILKKANEQAGKNNVNPGDIKKKEKEEKEKREKEKREKEQQNKLAEDKTKAKEALKNLTNLTDGESGDKNKLSGEIDKAKTPEEVNNILEKAKAINDARGALKEGALPFLSHGKGESDNDDKALKELIGADPSKKDSALTSLETALNDANATADSINKALDEAKRQNGINEQAARQAANAKIAEFENKLTAAEKVLTDNTTIKDDDKTKATNAINDAKTAIGTAKTQVASATTPSGMLTQLTNVKTKFKDADGKVNDAVNNAQKENKQQNTNDPDAKAFEKEKNDAKGEIDKIPGLSKEEKDKYKEQIDQSTHKGDPEAIVNQAKKHKKIEAALKAIDDFKHLNNAQKEAFKRIIEDTDASDHKNADGTTSDDIDDALANAANTDNAMARLDELKKKADALKGTDKYTGNSVDPTKKAAFDEVLQSVDNLLNKEKGDAKGAPEVNDLYTDLLNKMRDLDSNAQSAGLKTDALSKEIDSDKTYKPATPADPAKPGNSVYNTSSQAKKDAFDQALQAAETALTNAKKTDLDISTADREAAEQKKIDEALDKLIKARLALDGVDTTDLQKEIDKESATTSSDAYKYDSQEKQNNYNTALQEAKDLIDKLTGKKQASTDDHLDTKENKQKALDKALAKLKAAEEALKGKKPIEPTPTPTPTPSVDKSHLQQGIDNGSDVHNSDEYNNAPSDKKQAYDHALDHANEVNNDPNATQDQVNQATEDLKKAENDLKPTPSPLPSPVPGGAGFGVNDNEPTTVDKGELNVQIDSAEADSQPGNAGAGNSGNANAGNANSGNGNNNASNANANAANTNNANGANSAAVNAAVESNPAVKQADAQVSKAQAALDAALAEAKKVAADPNATQAQVDAAAQKLSAARKALASAKAHAAEVRASVRAQVLKRGVSQLSKTGSNVSVIGLLATVAAAGAAFFVAKRRGISRHSNN</sequence>
<comment type="caution">
    <text evidence="6">The sequence shown here is derived from an EMBL/GenBank/DDBJ whole genome shotgun (WGS) entry which is preliminary data.</text>
</comment>
<dbReference type="Pfam" id="PF18938">
    <property type="entry name" value="aRib"/>
    <property type="match status" value="2"/>
</dbReference>
<feature type="region of interest" description="Disordered" evidence="3">
    <location>
        <begin position="1280"/>
        <end position="1354"/>
    </location>
</feature>
<dbReference type="SUPFAM" id="SSF46997">
    <property type="entry name" value="Bacterial immunoglobulin/albumin-binding domains"/>
    <property type="match status" value="1"/>
</dbReference>
<dbReference type="InterPro" id="IPR002988">
    <property type="entry name" value="GA_module"/>
</dbReference>
<feature type="region of interest" description="Disordered" evidence="3">
    <location>
        <begin position="1671"/>
        <end position="1839"/>
    </location>
</feature>
<dbReference type="InterPro" id="IPR044024">
    <property type="entry name" value="aRib"/>
</dbReference>
<dbReference type="GeneID" id="98326352"/>
<proteinExistence type="predicted"/>
<evidence type="ECO:0000313" key="6">
    <source>
        <dbReference type="EMBL" id="PMC42818.1"/>
    </source>
</evidence>
<feature type="compositionally biased region" description="Polar residues" evidence="3">
    <location>
        <begin position="1732"/>
        <end position="1748"/>
    </location>
</feature>
<evidence type="ECO:0000256" key="1">
    <source>
        <dbReference type="ARBA" id="ARBA00022729"/>
    </source>
</evidence>
<reference evidence="6 7" key="1">
    <citation type="submission" date="2017-09" db="EMBL/GenBank/DDBJ databases">
        <title>Bacterial strain isolated from the female urinary microbiota.</title>
        <authorList>
            <person name="Thomas-White K."/>
            <person name="Kumar N."/>
            <person name="Forster S."/>
            <person name="Putonti C."/>
            <person name="Lawley T."/>
            <person name="Wolfe A.J."/>
        </authorList>
    </citation>
    <scope>NUCLEOTIDE SEQUENCE [LARGE SCALE GENOMIC DNA]</scope>
    <source>
        <strain evidence="6 7">UMB1686</strain>
    </source>
</reference>
<keyword evidence="4" id="KW-0812">Transmembrane</keyword>
<evidence type="ECO:0000256" key="4">
    <source>
        <dbReference type="SAM" id="Phobius"/>
    </source>
</evidence>
<dbReference type="Gene3D" id="1.20.5.420">
    <property type="entry name" value="Immunoglobulin FC, subunit C"/>
    <property type="match status" value="4"/>
</dbReference>
<feature type="region of interest" description="Disordered" evidence="3">
    <location>
        <begin position="1037"/>
        <end position="1109"/>
    </location>
</feature>
<feature type="compositionally biased region" description="Basic and acidic residues" evidence="3">
    <location>
        <begin position="1749"/>
        <end position="1758"/>
    </location>
</feature>
<dbReference type="InterPro" id="IPR009063">
    <property type="entry name" value="Ig/albumin-bd_sf"/>
</dbReference>
<dbReference type="Pfam" id="PF07554">
    <property type="entry name" value="FIVAR"/>
    <property type="match status" value="4"/>
</dbReference>
<keyword evidence="2" id="KW-0175">Coiled coil</keyword>
<feature type="region of interest" description="Disordered" evidence="3">
    <location>
        <begin position="1601"/>
        <end position="1620"/>
    </location>
</feature>
<feature type="compositionally biased region" description="Low complexity" evidence="3">
    <location>
        <begin position="1811"/>
        <end position="1839"/>
    </location>
</feature>
<keyword evidence="4" id="KW-0472">Membrane</keyword>
<organism evidence="6 7">
    <name type="scientific">Gardnerella greenwoodii</name>
    <dbReference type="NCBI Taxonomy" id="2914925"/>
    <lineage>
        <taxon>Bacteria</taxon>
        <taxon>Bacillati</taxon>
        <taxon>Actinomycetota</taxon>
        <taxon>Actinomycetes</taxon>
        <taxon>Bifidobacteriales</taxon>
        <taxon>Bifidobacteriaceae</taxon>
        <taxon>Gardnerella</taxon>
    </lineage>
</organism>
<feature type="compositionally biased region" description="Basic and acidic residues" evidence="3">
    <location>
        <begin position="1305"/>
        <end position="1348"/>
    </location>
</feature>
<name>A0A2N6RXL4_9BIFI</name>
<feature type="domain" description="Extracellular matrix-binding protein ebh GA module" evidence="5">
    <location>
        <begin position="986"/>
        <end position="1038"/>
    </location>
</feature>
<evidence type="ECO:0000259" key="5">
    <source>
        <dbReference type="SMART" id="SM00844"/>
    </source>
</evidence>
<evidence type="ECO:0000256" key="2">
    <source>
        <dbReference type="SAM" id="Coils"/>
    </source>
</evidence>
<dbReference type="EMBL" id="PNGV01000001">
    <property type="protein sequence ID" value="PMC42818.1"/>
    <property type="molecule type" value="Genomic_DNA"/>
</dbReference>
<gene>
    <name evidence="6" type="ORF">CJ216_01550</name>
</gene>
<keyword evidence="4" id="KW-1133">Transmembrane helix</keyword>
<feature type="compositionally biased region" description="Polar residues" evidence="3">
    <location>
        <begin position="1289"/>
        <end position="1304"/>
    </location>
</feature>
<feature type="region of interest" description="Disordered" evidence="3">
    <location>
        <begin position="1509"/>
        <end position="1533"/>
    </location>
</feature>
<evidence type="ECO:0000256" key="3">
    <source>
        <dbReference type="SAM" id="MobiDB-lite"/>
    </source>
</evidence>
<feature type="compositionally biased region" description="Basic and acidic residues" evidence="3">
    <location>
        <begin position="1717"/>
        <end position="1731"/>
    </location>
</feature>
<dbReference type="Pfam" id="PF01468">
    <property type="entry name" value="GA"/>
    <property type="match status" value="4"/>
</dbReference>
<feature type="coiled-coil region" evidence="2">
    <location>
        <begin position="1170"/>
        <end position="1226"/>
    </location>
</feature>
<feature type="transmembrane region" description="Helical" evidence="4">
    <location>
        <begin position="1941"/>
        <end position="1960"/>
    </location>
</feature>
<dbReference type="Gene3D" id="3.10.20.890">
    <property type="match status" value="3"/>
</dbReference>
<evidence type="ECO:0000313" key="7">
    <source>
        <dbReference type="Proteomes" id="UP000235771"/>
    </source>
</evidence>
<feature type="domain" description="Extracellular matrix-binding protein ebh GA module" evidence="5">
    <location>
        <begin position="1070"/>
        <end position="1124"/>
    </location>
</feature>
<dbReference type="RefSeq" id="WP_102695160.1">
    <property type="nucleotide sequence ID" value="NZ_JAKNCL010000002.1"/>
</dbReference>
<keyword evidence="1" id="KW-0732">Signal</keyword>
<dbReference type="Proteomes" id="UP000235771">
    <property type="component" value="Unassembled WGS sequence"/>
</dbReference>
<feature type="compositionally biased region" description="Basic and acidic residues" evidence="3">
    <location>
        <begin position="1097"/>
        <end position="1109"/>
    </location>
</feature>